<evidence type="ECO:0000313" key="4">
    <source>
        <dbReference type="EMBL" id="RRT80757.1"/>
    </source>
</evidence>
<proteinExistence type="predicted"/>
<dbReference type="PANTHER" id="PTHR46502">
    <property type="entry name" value="C2 DOMAIN-CONTAINING"/>
    <property type="match status" value="1"/>
</dbReference>
<dbReference type="PANTHER" id="PTHR46502:SF14">
    <property type="entry name" value="CALCIUM-DEPENDENT LIPID-BINDING (CALB DOMAIN) FAMILY PROTEIN"/>
    <property type="match status" value="1"/>
</dbReference>
<dbReference type="GO" id="GO:0046872">
    <property type="term" value="F:metal ion binding"/>
    <property type="evidence" value="ECO:0007669"/>
    <property type="project" value="UniProtKB-KW"/>
</dbReference>
<evidence type="ECO:0000313" key="5">
    <source>
        <dbReference type="Proteomes" id="UP000287651"/>
    </source>
</evidence>
<name>A0A427AXA6_ENSVE</name>
<evidence type="ECO:0000256" key="2">
    <source>
        <dbReference type="ARBA" id="ARBA00022837"/>
    </source>
</evidence>
<protein>
    <recommendedName>
        <fullName evidence="3">C2 domain-containing protein</fullName>
    </recommendedName>
</protein>
<gene>
    <name evidence="4" type="ORF">B296_00021352</name>
</gene>
<dbReference type="PROSITE" id="PS50004">
    <property type="entry name" value="C2"/>
    <property type="match status" value="1"/>
</dbReference>
<dbReference type="InterPro" id="IPR000008">
    <property type="entry name" value="C2_dom"/>
</dbReference>
<feature type="domain" description="C2" evidence="3">
    <location>
        <begin position="1"/>
        <end position="107"/>
    </location>
</feature>
<dbReference type="SUPFAM" id="SSF49562">
    <property type="entry name" value="C2 domain (Calcium/lipid-binding domain, CaLB)"/>
    <property type="match status" value="1"/>
</dbReference>
<reference evidence="4 5" key="1">
    <citation type="journal article" date="2014" name="Agronomy (Basel)">
        <title>A Draft Genome Sequence for Ensete ventricosum, the Drought-Tolerant Tree Against Hunger.</title>
        <authorList>
            <person name="Harrison J."/>
            <person name="Moore K.A."/>
            <person name="Paszkiewicz K."/>
            <person name="Jones T."/>
            <person name="Grant M."/>
            <person name="Ambacheew D."/>
            <person name="Muzemil S."/>
            <person name="Studholme D.J."/>
        </authorList>
    </citation>
    <scope>NUCLEOTIDE SEQUENCE [LARGE SCALE GENOMIC DNA]</scope>
</reference>
<comment type="caution">
    <text evidence="4">The sequence shown here is derived from an EMBL/GenBank/DDBJ whole genome shotgun (WGS) entry which is preliminary data.</text>
</comment>
<sequence length="190" mass="21738">MKGGVLEVLLVSAEDLKHVHLLGSSKYYVILQCGNQVCTSKIKEGEGEKVWWNEKFTLKLSSSEWKNMMMLKLRIMKKDKFCDDRSVGDAIVYLRGVLKEGSEKGCLELKPAPYNVVLEDGTYKGEVKVGLKLISDVEVDLQAERRGCTITERQPRSIYRIILNYTLQRIPWARFLFLHDRATHADGKTD</sequence>
<evidence type="ECO:0000259" key="3">
    <source>
        <dbReference type="PROSITE" id="PS50004"/>
    </source>
</evidence>
<dbReference type="AlphaFoldDB" id="A0A427AXA6"/>
<dbReference type="Pfam" id="PF00168">
    <property type="entry name" value="C2"/>
    <property type="match status" value="1"/>
</dbReference>
<evidence type="ECO:0000256" key="1">
    <source>
        <dbReference type="ARBA" id="ARBA00022723"/>
    </source>
</evidence>
<organism evidence="4 5">
    <name type="scientific">Ensete ventricosum</name>
    <name type="common">Abyssinian banana</name>
    <name type="synonym">Musa ensete</name>
    <dbReference type="NCBI Taxonomy" id="4639"/>
    <lineage>
        <taxon>Eukaryota</taxon>
        <taxon>Viridiplantae</taxon>
        <taxon>Streptophyta</taxon>
        <taxon>Embryophyta</taxon>
        <taxon>Tracheophyta</taxon>
        <taxon>Spermatophyta</taxon>
        <taxon>Magnoliopsida</taxon>
        <taxon>Liliopsida</taxon>
        <taxon>Zingiberales</taxon>
        <taxon>Musaceae</taxon>
        <taxon>Ensete</taxon>
    </lineage>
</organism>
<accession>A0A427AXA6</accession>
<dbReference type="SMART" id="SM00239">
    <property type="entry name" value="C2"/>
    <property type="match status" value="1"/>
</dbReference>
<dbReference type="EMBL" id="AMZH03001067">
    <property type="protein sequence ID" value="RRT80757.1"/>
    <property type="molecule type" value="Genomic_DNA"/>
</dbReference>
<dbReference type="Proteomes" id="UP000287651">
    <property type="component" value="Unassembled WGS sequence"/>
</dbReference>
<dbReference type="Gene3D" id="2.60.40.150">
    <property type="entry name" value="C2 domain"/>
    <property type="match status" value="1"/>
</dbReference>
<keyword evidence="1" id="KW-0479">Metal-binding</keyword>
<keyword evidence="2" id="KW-0106">Calcium</keyword>
<dbReference type="InterPro" id="IPR035892">
    <property type="entry name" value="C2_domain_sf"/>
</dbReference>